<feature type="chain" id="PRO_5008069258" description="C-type lectin domain-containing protein" evidence="1">
    <location>
        <begin position="21"/>
        <end position="206"/>
    </location>
</feature>
<proteinExistence type="predicted"/>
<organism evidence="3 4">
    <name type="scientific">Methylomonas lenta</name>
    <dbReference type="NCBI Taxonomy" id="980561"/>
    <lineage>
        <taxon>Bacteria</taxon>
        <taxon>Pseudomonadati</taxon>
        <taxon>Pseudomonadota</taxon>
        <taxon>Gammaproteobacteria</taxon>
        <taxon>Methylococcales</taxon>
        <taxon>Methylococcaceae</taxon>
        <taxon>Methylomonas</taxon>
    </lineage>
</organism>
<feature type="signal peptide" evidence="1">
    <location>
        <begin position="1"/>
        <end position="20"/>
    </location>
</feature>
<dbReference type="EMBL" id="LUUI01000077">
    <property type="protein sequence ID" value="OAI18648.1"/>
    <property type="molecule type" value="Genomic_DNA"/>
</dbReference>
<dbReference type="InterPro" id="IPR016187">
    <property type="entry name" value="CTDL_fold"/>
</dbReference>
<dbReference type="OrthoDB" id="7060801at2"/>
<dbReference type="InterPro" id="IPR001304">
    <property type="entry name" value="C-type_lectin-like"/>
</dbReference>
<evidence type="ECO:0000313" key="4">
    <source>
        <dbReference type="Proteomes" id="UP000078476"/>
    </source>
</evidence>
<feature type="domain" description="C-type lectin" evidence="2">
    <location>
        <begin position="27"/>
        <end position="151"/>
    </location>
</feature>
<evidence type="ECO:0000256" key="1">
    <source>
        <dbReference type="SAM" id="SignalP"/>
    </source>
</evidence>
<dbReference type="InterPro" id="IPR050111">
    <property type="entry name" value="C-type_lectin/snaclec_domain"/>
</dbReference>
<dbReference type="RefSeq" id="WP_066979070.1">
    <property type="nucleotide sequence ID" value="NZ_LUUI01000077.1"/>
</dbReference>
<dbReference type="AlphaFoldDB" id="A0A177NKR3"/>
<accession>A0A177NKR3</accession>
<gene>
    <name evidence="3" type="ORF">A1359_04640</name>
</gene>
<protein>
    <recommendedName>
        <fullName evidence="2">C-type lectin domain-containing protein</fullName>
    </recommendedName>
</protein>
<keyword evidence="1" id="KW-0732">Signal</keyword>
<dbReference type="PROSITE" id="PS50041">
    <property type="entry name" value="C_TYPE_LECTIN_2"/>
    <property type="match status" value="1"/>
</dbReference>
<dbReference type="Pfam" id="PF00059">
    <property type="entry name" value="Lectin_C"/>
    <property type="match status" value="1"/>
</dbReference>
<reference evidence="3 4" key="1">
    <citation type="submission" date="2016-03" db="EMBL/GenBank/DDBJ databases">
        <authorList>
            <person name="Ploux O."/>
        </authorList>
    </citation>
    <scope>NUCLEOTIDE SEQUENCE [LARGE SCALE GENOMIC DNA]</scope>
    <source>
        <strain evidence="3 4">R-45370</strain>
    </source>
</reference>
<dbReference type="SMART" id="SM00034">
    <property type="entry name" value="CLECT"/>
    <property type="match status" value="1"/>
</dbReference>
<dbReference type="Gene3D" id="3.10.100.10">
    <property type="entry name" value="Mannose-Binding Protein A, subunit A"/>
    <property type="match status" value="1"/>
</dbReference>
<dbReference type="STRING" id="980561.A1359_04640"/>
<dbReference type="InterPro" id="IPR016186">
    <property type="entry name" value="C-type_lectin-like/link_sf"/>
</dbReference>
<keyword evidence="4" id="KW-1185">Reference proteome</keyword>
<evidence type="ECO:0000259" key="2">
    <source>
        <dbReference type="PROSITE" id="PS50041"/>
    </source>
</evidence>
<dbReference type="SUPFAM" id="SSF56436">
    <property type="entry name" value="C-type lectin-like"/>
    <property type="match status" value="1"/>
</dbReference>
<dbReference type="Proteomes" id="UP000078476">
    <property type="component" value="Unassembled WGS sequence"/>
</dbReference>
<sequence>MILKAFTAILLTATSLSSLASPVFNADNGHYYELHTFTDDWRLDWVDAKNFAESLTFLGGSGYLATVTSQNEDDFLWNTLGAQGSFLGGIDTSGNETNWQWVTGEAFSYTNWVTGEPNNWQDNSPLTPNNEDYLMYWWPGNNYTGHWNDTNVDSSFMDNNQLKYTTRGFVVEYTPTATSPIVPIPHSIWLFASGILLMLKRQKNNA</sequence>
<evidence type="ECO:0000313" key="3">
    <source>
        <dbReference type="EMBL" id="OAI18648.1"/>
    </source>
</evidence>
<dbReference type="PANTHER" id="PTHR22803">
    <property type="entry name" value="MANNOSE, PHOSPHOLIPASE, LECTIN RECEPTOR RELATED"/>
    <property type="match status" value="1"/>
</dbReference>
<name>A0A177NKR3_9GAMM</name>
<comment type="caution">
    <text evidence="3">The sequence shown here is derived from an EMBL/GenBank/DDBJ whole genome shotgun (WGS) entry which is preliminary data.</text>
</comment>